<reference evidence="5" key="1">
    <citation type="submission" date="2016-10" db="EMBL/GenBank/DDBJ databases">
        <authorList>
            <person name="Varghese N."/>
            <person name="Submissions S."/>
        </authorList>
    </citation>
    <scope>NUCLEOTIDE SEQUENCE [LARGE SCALE GENOMIC DNA]</scope>
    <source>
        <strain evidence="5">IBRC-M 10043</strain>
    </source>
</reference>
<organism evidence="4 5">
    <name type="scientific">Halorientalis persicus</name>
    <dbReference type="NCBI Taxonomy" id="1367881"/>
    <lineage>
        <taxon>Archaea</taxon>
        <taxon>Methanobacteriati</taxon>
        <taxon>Methanobacteriota</taxon>
        <taxon>Stenosarchaea group</taxon>
        <taxon>Halobacteria</taxon>
        <taxon>Halobacteriales</taxon>
        <taxon>Haloarculaceae</taxon>
        <taxon>Halorientalis</taxon>
    </lineage>
</organism>
<evidence type="ECO:0000256" key="2">
    <source>
        <dbReference type="ARBA" id="ARBA00023163"/>
    </source>
</evidence>
<evidence type="ECO:0000256" key="1">
    <source>
        <dbReference type="ARBA" id="ARBA00023015"/>
    </source>
</evidence>
<dbReference type="EMBL" id="FOCX01000011">
    <property type="protein sequence ID" value="SEO35402.1"/>
    <property type="molecule type" value="Genomic_DNA"/>
</dbReference>
<dbReference type="AlphaFoldDB" id="A0A1H8P0K3"/>
<proteinExistence type="predicted"/>
<dbReference type="PANTHER" id="PTHR34236:SF1">
    <property type="entry name" value="DIMETHYL SULFOXIDE REDUCTASE TRANSCRIPTIONAL ACTIVATOR"/>
    <property type="match status" value="1"/>
</dbReference>
<evidence type="ECO:0000313" key="5">
    <source>
        <dbReference type="Proteomes" id="UP000198775"/>
    </source>
</evidence>
<name>A0A1H8P0K3_9EURY</name>
<keyword evidence="5" id="KW-1185">Reference proteome</keyword>
<dbReference type="Pfam" id="PF04967">
    <property type="entry name" value="HTH_10"/>
    <property type="match status" value="1"/>
</dbReference>
<dbReference type="InterPro" id="IPR007050">
    <property type="entry name" value="HTH_bacterioopsin"/>
</dbReference>
<dbReference type="PANTHER" id="PTHR34236">
    <property type="entry name" value="DIMETHYL SULFOXIDE REDUCTASE TRANSCRIPTIONAL ACTIVATOR"/>
    <property type="match status" value="1"/>
</dbReference>
<dbReference type="Proteomes" id="UP000198775">
    <property type="component" value="Unassembled WGS sequence"/>
</dbReference>
<evidence type="ECO:0000259" key="3">
    <source>
        <dbReference type="Pfam" id="PF04967"/>
    </source>
</evidence>
<keyword evidence="2" id="KW-0804">Transcription</keyword>
<feature type="domain" description="HTH bat-type" evidence="3">
    <location>
        <begin position="173"/>
        <end position="225"/>
    </location>
</feature>
<evidence type="ECO:0000313" key="4">
    <source>
        <dbReference type="EMBL" id="SEO35402.1"/>
    </source>
</evidence>
<protein>
    <submittedName>
        <fullName evidence="4">HTH DNA binding domain-containing protein</fullName>
    </submittedName>
</protein>
<keyword evidence="1" id="KW-0805">Transcription regulation</keyword>
<sequence length="237" mass="25878">MGQAEHPSGMGLVAEFEIDCEALPLVSVAKAVPETQLDLKIQYNHGNWPLFVAYVTGGRPDEIERAFESAAFVADYTLVGQAGDTRQYQTVPATSLAGTLGDAIDDLDGLRALATTDALIKRIEATPTGWIQAGWFADREAFDAFREFWQANAGFTLRRLTRDGEPEAPGEGLTDRQQEALRTAYEMGYFEIPRTASLEAVASELGITASSLSERLRRAQTHVIETTVASTWPPLPD</sequence>
<gene>
    <name evidence="4" type="ORF">SAMN05216388_1011115</name>
</gene>
<accession>A0A1H8P0K3</accession>